<proteinExistence type="predicted"/>
<dbReference type="Proteomes" id="UP000195557">
    <property type="component" value="Unassembled WGS sequence"/>
</dbReference>
<dbReference type="EMBL" id="KZ155839">
    <property type="protein sequence ID" value="OUS42053.1"/>
    <property type="molecule type" value="Genomic_DNA"/>
</dbReference>
<sequence>LSARSASVLSRFSSIRHLRTSSYQLVPARTSWPALFTHMINAFGHSAGTYQEIPGIGKN</sequence>
<gene>
    <name evidence="1" type="ORF">BE221DRAFT_163537</name>
</gene>
<name>A0A1Y5I1S0_OSTTA</name>
<organism evidence="1">
    <name type="scientific">Ostreococcus tauri</name>
    <name type="common">Marine green alga</name>
    <dbReference type="NCBI Taxonomy" id="70448"/>
    <lineage>
        <taxon>Eukaryota</taxon>
        <taxon>Viridiplantae</taxon>
        <taxon>Chlorophyta</taxon>
        <taxon>Mamiellophyceae</taxon>
        <taxon>Mamiellales</taxon>
        <taxon>Bathycoccaceae</taxon>
        <taxon>Ostreococcus</taxon>
    </lineage>
</organism>
<feature type="non-terminal residue" evidence="1">
    <location>
        <position position="1"/>
    </location>
</feature>
<protein>
    <submittedName>
        <fullName evidence="1">Uncharacterized protein</fullName>
    </submittedName>
</protein>
<dbReference type="AlphaFoldDB" id="A0A1Y5I1S0"/>
<accession>A0A1Y5I1S0</accession>
<evidence type="ECO:0000313" key="1">
    <source>
        <dbReference type="EMBL" id="OUS42053.1"/>
    </source>
</evidence>
<reference evidence="1" key="1">
    <citation type="submission" date="2017-04" db="EMBL/GenBank/DDBJ databases">
        <title>Population genomics of picophytoplankton unveils novel chromosome hypervariability.</title>
        <authorList>
            <consortium name="DOE Joint Genome Institute"/>
            <person name="Blanc-Mathieu R."/>
            <person name="Krasovec M."/>
            <person name="Hebrard M."/>
            <person name="Yau S."/>
            <person name="Desgranges E."/>
            <person name="Martin J."/>
            <person name="Schackwitz W."/>
            <person name="Kuo A."/>
            <person name="Salin G."/>
            <person name="Donnadieu C."/>
            <person name="Desdevises Y."/>
            <person name="Sanchez-Ferandin S."/>
            <person name="Moreau H."/>
            <person name="Rivals E."/>
            <person name="Grigoriev I.V."/>
            <person name="Grimsley N."/>
            <person name="Eyre-Walker A."/>
            <person name="Piganeau G."/>
        </authorList>
    </citation>
    <scope>NUCLEOTIDE SEQUENCE [LARGE SCALE GENOMIC DNA]</scope>
    <source>
        <strain evidence="1">RCC 1115</strain>
    </source>
</reference>